<accession>A0A1A8LCR1</accession>
<dbReference type="AlphaFoldDB" id="A0A1A8LCR1"/>
<protein>
    <submittedName>
        <fullName evidence="1">Uncharacterized protein</fullName>
    </submittedName>
</protein>
<name>A0A1A8LCR1_9TELE</name>
<feature type="non-terminal residue" evidence="1">
    <location>
        <position position="1"/>
    </location>
</feature>
<evidence type="ECO:0000313" key="1">
    <source>
        <dbReference type="EMBL" id="SBR42397.1"/>
    </source>
</evidence>
<dbReference type="EMBL" id="HAEF01005015">
    <property type="protein sequence ID" value="SBR42397.1"/>
    <property type="molecule type" value="Transcribed_RNA"/>
</dbReference>
<sequence length="59" mass="6482">TWKRLQVQVPSVALVSLEVVVPVYSRLTAVSAPRGGCGSPPPACEWMIDSLWCKELWSP</sequence>
<organism evidence="1">
    <name type="scientific">Nothobranchius pienaari</name>
    <dbReference type="NCBI Taxonomy" id="704102"/>
    <lineage>
        <taxon>Eukaryota</taxon>
        <taxon>Metazoa</taxon>
        <taxon>Chordata</taxon>
        <taxon>Craniata</taxon>
        <taxon>Vertebrata</taxon>
        <taxon>Euteleostomi</taxon>
        <taxon>Actinopterygii</taxon>
        <taxon>Neopterygii</taxon>
        <taxon>Teleostei</taxon>
        <taxon>Neoteleostei</taxon>
        <taxon>Acanthomorphata</taxon>
        <taxon>Ovalentaria</taxon>
        <taxon>Atherinomorphae</taxon>
        <taxon>Cyprinodontiformes</taxon>
        <taxon>Nothobranchiidae</taxon>
        <taxon>Nothobranchius</taxon>
    </lineage>
</organism>
<reference evidence="1" key="1">
    <citation type="submission" date="2016-05" db="EMBL/GenBank/DDBJ databases">
        <authorList>
            <person name="Lavstsen T."/>
            <person name="Jespersen J.S."/>
        </authorList>
    </citation>
    <scope>NUCLEOTIDE SEQUENCE</scope>
    <source>
        <tissue evidence="1">Brain</tissue>
    </source>
</reference>
<feature type="non-terminal residue" evidence="1">
    <location>
        <position position="59"/>
    </location>
</feature>
<reference evidence="1" key="2">
    <citation type="submission" date="2016-06" db="EMBL/GenBank/DDBJ databases">
        <title>The genome of a short-lived fish provides insights into sex chromosome evolution and the genetic control of aging.</title>
        <authorList>
            <person name="Reichwald K."/>
            <person name="Felder M."/>
            <person name="Petzold A."/>
            <person name="Koch P."/>
            <person name="Groth M."/>
            <person name="Platzer M."/>
        </authorList>
    </citation>
    <scope>NUCLEOTIDE SEQUENCE</scope>
    <source>
        <tissue evidence="1">Brain</tissue>
    </source>
</reference>
<proteinExistence type="predicted"/>
<gene>
    <name evidence="1" type="primary">Nfu_g_1_019961</name>
</gene>